<keyword evidence="1" id="KW-0560">Oxidoreductase</keyword>
<dbReference type="EMBL" id="CM037020">
    <property type="protein sequence ID" value="KAH7670779.1"/>
    <property type="molecule type" value="Genomic_DNA"/>
</dbReference>
<dbReference type="Proteomes" id="UP000827976">
    <property type="component" value="Chromosome 10"/>
</dbReference>
<gene>
    <name evidence="1" type="ORF">IHE45_10G050800</name>
</gene>
<dbReference type="EC" id="1.3.1.42" evidence="1"/>
<reference evidence="2" key="1">
    <citation type="journal article" date="2022" name="Nat. Commun.">
        <title>Chromosome evolution and the genetic basis of agronomically important traits in greater yam.</title>
        <authorList>
            <person name="Bredeson J.V."/>
            <person name="Lyons J.B."/>
            <person name="Oniyinde I.O."/>
            <person name="Okereke N.R."/>
            <person name="Kolade O."/>
            <person name="Nnabue I."/>
            <person name="Nwadili C.O."/>
            <person name="Hribova E."/>
            <person name="Parker M."/>
            <person name="Nwogha J."/>
            <person name="Shu S."/>
            <person name="Carlson J."/>
            <person name="Kariba R."/>
            <person name="Muthemba S."/>
            <person name="Knop K."/>
            <person name="Barton G.J."/>
            <person name="Sherwood A.V."/>
            <person name="Lopez-Montes A."/>
            <person name="Asiedu R."/>
            <person name="Jamnadass R."/>
            <person name="Muchugi A."/>
            <person name="Goodstein D."/>
            <person name="Egesi C.N."/>
            <person name="Featherston J."/>
            <person name="Asfaw A."/>
            <person name="Simpson G.G."/>
            <person name="Dolezel J."/>
            <person name="Hendre P.S."/>
            <person name="Van Deynze A."/>
            <person name="Kumar P.L."/>
            <person name="Obidiegwu J.E."/>
            <person name="Bhattacharjee R."/>
            <person name="Rokhsar D.S."/>
        </authorList>
    </citation>
    <scope>NUCLEOTIDE SEQUENCE [LARGE SCALE GENOMIC DNA]</scope>
    <source>
        <strain evidence="2">cv. TDa95/00328</strain>
    </source>
</reference>
<keyword evidence="2" id="KW-1185">Reference proteome</keyword>
<evidence type="ECO:0000313" key="2">
    <source>
        <dbReference type="Proteomes" id="UP000827976"/>
    </source>
</evidence>
<accession>A0ACB7VB77</accession>
<comment type="caution">
    <text evidence="1">The sequence shown here is derived from an EMBL/GenBank/DDBJ whole genome shotgun (WGS) entry which is preliminary data.</text>
</comment>
<organism evidence="1 2">
    <name type="scientific">Dioscorea alata</name>
    <name type="common">Purple yam</name>
    <dbReference type="NCBI Taxonomy" id="55571"/>
    <lineage>
        <taxon>Eukaryota</taxon>
        <taxon>Viridiplantae</taxon>
        <taxon>Streptophyta</taxon>
        <taxon>Embryophyta</taxon>
        <taxon>Tracheophyta</taxon>
        <taxon>Spermatophyta</taxon>
        <taxon>Magnoliopsida</taxon>
        <taxon>Liliopsida</taxon>
        <taxon>Dioscoreales</taxon>
        <taxon>Dioscoreaceae</taxon>
        <taxon>Dioscorea</taxon>
    </lineage>
</organism>
<protein>
    <submittedName>
        <fullName evidence="1">12-oxophytodienoate reductase protein</fullName>
        <ecNumber evidence="1">1.3.1.42</ecNumber>
    </submittedName>
</protein>
<sequence length="369" mass="41498">MASLSLFSRYKMGKFDLSHRVVHAPLTRSRSNDNVPQPHTILYYSQRTTEGGFLISEATGVSDTAHGYPRTPGIWNKEQIEGWKPIVDAVHNKGGVFFCQIWHTGRASHLDYQPNGQAPISCTNKPVLPKKLSDGRIKEYPSPQCLQTDEIPHIVHDFKIAARNAIEAGFDGIEIHAANGYLIDQFFKDSVNDRKDEYGGSLENRCRFALDIVQSVVNEIGGDRVGIRLSPYANYLDCWDSNPDELGLYMAKELNKYDILYCHVVEPRITVPKEILESMPSRPLFPMRVAFDGTFIVAGGYDGEDGEKVIKEGNADLVAFGHLFLANPDLPKRFKLKAPLNKYDRSTFYTSDPVIGYSDYPFLDSLKDV</sequence>
<name>A0ACB7VB77_DIOAL</name>
<proteinExistence type="predicted"/>
<evidence type="ECO:0000313" key="1">
    <source>
        <dbReference type="EMBL" id="KAH7670779.1"/>
    </source>
</evidence>